<name>A0A8J4WK58_9TREM</name>
<reference evidence="3" key="1">
    <citation type="submission" date="2019-05" db="EMBL/GenBank/DDBJ databases">
        <title>Annotation for the trematode Paragonimus heterotremus.</title>
        <authorList>
            <person name="Choi Y.-J."/>
        </authorList>
    </citation>
    <scope>NUCLEOTIDE SEQUENCE</scope>
    <source>
        <strain evidence="3">LC</strain>
    </source>
</reference>
<comment type="caution">
    <text evidence="3">The sequence shown here is derived from an EMBL/GenBank/DDBJ whole genome shotgun (WGS) entry which is preliminary data.</text>
</comment>
<evidence type="ECO:0000256" key="1">
    <source>
        <dbReference type="SAM" id="MobiDB-lite"/>
    </source>
</evidence>
<feature type="domain" description="Nucleolar protein 4 helical" evidence="2">
    <location>
        <begin position="67"/>
        <end position="132"/>
    </location>
</feature>
<organism evidence="3 4">
    <name type="scientific">Paragonimus heterotremus</name>
    <dbReference type="NCBI Taxonomy" id="100268"/>
    <lineage>
        <taxon>Eukaryota</taxon>
        <taxon>Metazoa</taxon>
        <taxon>Spiralia</taxon>
        <taxon>Lophotrochozoa</taxon>
        <taxon>Platyhelminthes</taxon>
        <taxon>Trematoda</taxon>
        <taxon>Digenea</taxon>
        <taxon>Plagiorchiida</taxon>
        <taxon>Troglotremata</taxon>
        <taxon>Troglotrematidae</taxon>
        <taxon>Paragonimus</taxon>
    </lineage>
</organism>
<accession>A0A8J4WK58</accession>
<protein>
    <recommendedName>
        <fullName evidence="2">Nucleolar protein 4 helical domain-containing protein</fullName>
    </recommendedName>
</protein>
<feature type="region of interest" description="Disordered" evidence="1">
    <location>
        <begin position="417"/>
        <end position="438"/>
    </location>
</feature>
<proteinExistence type="predicted"/>
<evidence type="ECO:0000313" key="4">
    <source>
        <dbReference type="Proteomes" id="UP000748531"/>
    </source>
</evidence>
<dbReference type="OrthoDB" id="6269848at2759"/>
<feature type="region of interest" description="Disordered" evidence="1">
    <location>
        <begin position="126"/>
        <end position="147"/>
    </location>
</feature>
<keyword evidence="4" id="KW-1185">Reference proteome</keyword>
<dbReference type="InterPro" id="IPR056549">
    <property type="entry name" value="HTH_NOL4"/>
</dbReference>
<sequence length="438" mass="47601">MSIVRMDQPTNSKLDFENIKKENEDAPLDLTTVMHDSEGEETTCTSQTECSPIEKPAKRRPTHSELAFGVFVRRLTQELLDHRLPITLQSQPNLTQIENECRREFPQFDSRQIRLKIRAQLKLHRRNWKKSHEKKSGTLKKSTALDKQPRPLLPLQYSEPVALIPIAGLPPIMTDSTSAQLNSQPTVNCVDTKPIMLTNGPWANNMIGATNHNSLESSRTELHAAPIIPQLTVPSTNDLNTSNMFAGQTSQMTLSKNSVLTGTNHLSNGALNEANTGIFPFPLPFLPVSQAGFSAGYSTSNIPLPGQSTTGMSLPGLFPSVVLPTTNNNLPSSQLGEDEVNSLSKRLTDITASLTQLAAMDFSIPQTPTNGCEAGRNVSSKLLIASLRLSANLLQQSAQLFQVVGLTTAASSLSGIQNPLQNEGMESDPQTCGGESVL</sequence>
<evidence type="ECO:0000259" key="2">
    <source>
        <dbReference type="Pfam" id="PF23079"/>
    </source>
</evidence>
<dbReference type="AlphaFoldDB" id="A0A8J4WK58"/>
<dbReference type="Pfam" id="PF23079">
    <property type="entry name" value="HTH_NOL4_2nd"/>
    <property type="match status" value="1"/>
</dbReference>
<evidence type="ECO:0000313" key="3">
    <source>
        <dbReference type="EMBL" id="KAF5403599.1"/>
    </source>
</evidence>
<dbReference type="Proteomes" id="UP000748531">
    <property type="component" value="Unassembled WGS sequence"/>
</dbReference>
<gene>
    <name evidence="3" type="ORF">PHET_02828</name>
</gene>
<dbReference type="EMBL" id="LUCH01001138">
    <property type="protein sequence ID" value="KAF5403599.1"/>
    <property type="molecule type" value="Genomic_DNA"/>
</dbReference>